<sequence>MNVGQGKRAQPSARTEAAGSFSISCLGSDLLSKVFIKLGSSPKDLAAVSVICKDWRTITETITWRDLCFRSAGGLCEELGYGDHGLPPGGWRGLFKLITYCPGLHPSLTEELKQTLIQFRISNLGHVEWSPKGFWTGPSVMKVLQFKEHFQSDQVFVSVRCAHDAAGIFNAEVEFREYGCRGIIKDFASSRIRAALSEVNAFGGDAVGAGLPSRCPYCQGATAVLDAAKFFKVPTSYKSVLKYIDRQYNDFDELLGTWPCQVSSTDSSDDEEVDDWGDPIDYHSVKIVREEVEELEDAYTFGRVCEGGHLLLAFVSIEGVEEEWDGACAHGTGENLAIEAFPLIRMLYGHLVVKERSIKRGFKAVAGLVETDVFAAASRAAALAQSWSRTTEAQAVPMQRSVLQELDEMTKFASDGTRKV</sequence>
<dbReference type="InterPro" id="IPR036047">
    <property type="entry name" value="F-box-like_dom_sf"/>
</dbReference>
<gene>
    <name evidence="2" type="ORF">KFL_002270190</name>
</gene>
<reference evidence="2 3" key="1">
    <citation type="journal article" date="2014" name="Nat. Commun.">
        <title>Klebsormidium flaccidum genome reveals primary factors for plant terrestrial adaptation.</title>
        <authorList>
            <person name="Hori K."/>
            <person name="Maruyama F."/>
            <person name="Fujisawa T."/>
            <person name="Togashi T."/>
            <person name="Yamamoto N."/>
            <person name="Seo M."/>
            <person name="Sato S."/>
            <person name="Yamada T."/>
            <person name="Mori H."/>
            <person name="Tajima N."/>
            <person name="Moriyama T."/>
            <person name="Ikeuchi M."/>
            <person name="Watanabe M."/>
            <person name="Wada H."/>
            <person name="Kobayashi K."/>
            <person name="Saito M."/>
            <person name="Masuda T."/>
            <person name="Sasaki-Sekimoto Y."/>
            <person name="Mashiguchi K."/>
            <person name="Awai K."/>
            <person name="Shimojima M."/>
            <person name="Masuda S."/>
            <person name="Iwai M."/>
            <person name="Nobusawa T."/>
            <person name="Narise T."/>
            <person name="Kondo S."/>
            <person name="Saito H."/>
            <person name="Sato R."/>
            <person name="Murakawa M."/>
            <person name="Ihara Y."/>
            <person name="Oshima-Yamada Y."/>
            <person name="Ohtaka K."/>
            <person name="Satoh M."/>
            <person name="Sonobe K."/>
            <person name="Ishii M."/>
            <person name="Ohtani R."/>
            <person name="Kanamori-Sato M."/>
            <person name="Honoki R."/>
            <person name="Miyazaki D."/>
            <person name="Mochizuki H."/>
            <person name="Umetsu J."/>
            <person name="Higashi K."/>
            <person name="Shibata D."/>
            <person name="Kamiya Y."/>
            <person name="Sato N."/>
            <person name="Nakamura Y."/>
            <person name="Tabata S."/>
            <person name="Ida S."/>
            <person name="Kurokawa K."/>
            <person name="Ohta H."/>
        </authorList>
    </citation>
    <scope>NUCLEOTIDE SEQUENCE [LARGE SCALE GENOMIC DNA]</scope>
    <source>
        <strain evidence="2 3">NIES-2285</strain>
    </source>
</reference>
<dbReference type="Proteomes" id="UP000054558">
    <property type="component" value="Unassembled WGS sequence"/>
</dbReference>
<evidence type="ECO:0000313" key="3">
    <source>
        <dbReference type="Proteomes" id="UP000054558"/>
    </source>
</evidence>
<proteinExistence type="predicted"/>
<evidence type="ECO:0000313" key="2">
    <source>
        <dbReference type="EMBL" id="GAQ85285.1"/>
    </source>
</evidence>
<protein>
    <submittedName>
        <fullName evidence="2">F-box family protein</fullName>
    </submittedName>
</protein>
<dbReference type="STRING" id="105231.A0A1Y1I2X2"/>
<dbReference type="EMBL" id="DF237176">
    <property type="protein sequence ID" value="GAQ85285.1"/>
    <property type="molecule type" value="Genomic_DNA"/>
</dbReference>
<dbReference type="Pfam" id="PF12937">
    <property type="entry name" value="F-box-like"/>
    <property type="match status" value="1"/>
</dbReference>
<dbReference type="InterPro" id="IPR040267">
    <property type="entry name" value="EID1-like"/>
</dbReference>
<keyword evidence="3" id="KW-1185">Reference proteome</keyword>
<accession>A0A1Y1I2X2</accession>
<dbReference type="GO" id="GO:0005634">
    <property type="term" value="C:nucleus"/>
    <property type="evidence" value="ECO:0000318"/>
    <property type="project" value="GO_Central"/>
</dbReference>
<dbReference type="PANTHER" id="PTHR31348:SF4">
    <property type="entry name" value="PHYTOCHROME A-ASSOCIATED F-BOX PROTEIN"/>
    <property type="match status" value="1"/>
</dbReference>
<feature type="domain" description="F-box" evidence="1">
    <location>
        <begin position="28"/>
        <end position="70"/>
    </location>
</feature>
<dbReference type="SUPFAM" id="SSF81383">
    <property type="entry name" value="F-box domain"/>
    <property type="match status" value="1"/>
</dbReference>
<dbReference type="AlphaFoldDB" id="A0A1Y1I2X2"/>
<dbReference type="InterPro" id="IPR001810">
    <property type="entry name" value="F-box_dom"/>
</dbReference>
<dbReference type="PANTHER" id="PTHR31348">
    <property type="entry name" value="EID1-LIKE F-BOX PROTEIN 2-RELATED"/>
    <property type="match status" value="1"/>
</dbReference>
<organism evidence="2 3">
    <name type="scientific">Klebsormidium nitens</name>
    <name type="common">Green alga</name>
    <name type="synonym">Ulothrix nitens</name>
    <dbReference type="NCBI Taxonomy" id="105231"/>
    <lineage>
        <taxon>Eukaryota</taxon>
        <taxon>Viridiplantae</taxon>
        <taxon>Streptophyta</taxon>
        <taxon>Klebsormidiophyceae</taxon>
        <taxon>Klebsormidiales</taxon>
        <taxon>Klebsormidiaceae</taxon>
        <taxon>Klebsormidium</taxon>
    </lineage>
</organism>
<dbReference type="OrthoDB" id="730977at2759"/>
<name>A0A1Y1I2X2_KLENI</name>
<evidence type="ECO:0000259" key="1">
    <source>
        <dbReference type="Pfam" id="PF12937"/>
    </source>
</evidence>
<dbReference type="OMA" id="YRAPRMI"/>